<accession>A0A098TN16</accession>
<proteinExistence type="predicted"/>
<dbReference type="AlphaFoldDB" id="A0A098TN16"/>
<feature type="compositionally biased region" description="Low complexity" evidence="1">
    <location>
        <begin position="1"/>
        <end position="20"/>
    </location>
</feature>
<dbReference type="RefSeq" id="WP_156120415.1">
    <property type="nucleotide sequence ID" value="NZ_JJML01000006.1"/>
</dbReference>
<name>A0A098TN16_9CYAN</name>
<comment type="caution">
    <text evidence="2">The sequence shown here is derived from an EMBL/GenBank/DDBJ whole genome shotgun (WGS) entry which is preliminary data.</text>
</comment>
<reference evidence="2 3" key="1">
    <citation type="journal article" date="2014" name="Mol. Ecol.">
        <title>Evolution of Synechococcus.</title>
        <authorList>
            <person name="Dvorak P."/>
            <person name="Casamatta D."/>
            <person name="Hasler P."/>
            <person name="Poulickova A."/>
            <person name="Ondrej V."/>
            <person name="Sanges R."/>
        </authorList>
    </citation>
    <scope>NUCLEOTIDE SEQUENCE [LARGE SCALE GENOMIC DNA]</scope>
    <source>
        <strain evidence="2 3">CAUP A 1101</strain>
    </source>
</reference>
<gene>
    <name evidence="2" type="ORF">DO97_16900</name>
</gene>
<evidence type="ECO:0000313" key="2">
    <source>
        <dbReference type="EMBL" id="KGF73641.1"/>
    </source>
</evidence>
<dbReference type="Proteomes" id="UP000030170">
    <property type="component" value="Unassembled WGS sequence"/>
</dbReference>
<dbReference type="EMBL" id="JJML01000006">
    <property type="protein sequence ID" value="KGF73641.1"/>
    <property type="molecule type" value="Genomic_DNA"/>
</dbReference>
<evidence type="ECO:0000313" key="3">
    <source>
        <dbReference type="Proteomes" id="UP000030170"/>
    </source>
</evidence>
<protein>
    <submittedName>
        <fullName evidence="2">Uncharacterized protein</fullName>
    </submittedName>
</protein>
<keyword evidence="3" id="KW-1185">Reference proteome</keyword>
<dbReference type="OrthoDB" id="513110at2"/>
<feature type="region of interest" description="Disordered" evidence="1">
    <location>
        <begin position="1"/>
        <end position="25"/>
    </location>
</feature>
<evidence type="ECO:0000256" key="1">
    <source>
        <dbReference type="SAM" id="MobiDB-lite"/>
    </source>
</evidence>
<organism evidence="2 3">
    <name type="scientific">Neosynechococcus sphagnicola sy1</name>
    <dbReference type="NCBI Taxonomy" id="1497020"/>
    <lineage>
        <taxon>Bacteria</taxon>
        <taxon>Bacillati</taxon>
        <taxon>Cyanobacteriota</taxon>
        <taxon>Cyanophyceae</taxon>
        <taxon>Neosynechococcales</taxon>
        <taxon>Neosynechococcaceae</taxon>
        <taxon>Neosynechococcus</taxon>
    </lineage>
</organism>
<sequence length="113" mass="12670">MSNSSESELSSSLNQPSSLPGEDGLQILAIPQIDDEPTLRGTLTEFLDHIQNGFIDPIDSVQALTSSSLEEIQKYRTELEYRSAWLRALLDETNREIQLISQIFEQKTGDSEV</sequence>